<dbReference type="CDD" id="cd14859">
    <property type="entry name" value="PMEI_like"/>
    <property type="match status" value="1"/>
</dbReference>
<dbReference type="InterPro" id="IPR052421">
    <property type="entry name" value="PCW_Enzyme_Inhibitor"/>
</dbReference>
<keyword evidence="1 4" id="KW-0732">Signal</keyword>
<evidence type="ECO:0000313" key="6">
    <source>
        <dbReference type="EMBL" id="CAI9094324.1"/>
    </source>
</evidence>
<dbReference type="Gene3D" id="1.20.140.40">
    <property type="entry name" value="Invertase/pectin methylesterase inhibitor family protein"/>
    <property type="match status" value="1"/>
</dbReference>
<dbReference type="FunFam" id="1.20.140.40:FF:000008">
    <property type="entry name" value="Invertase/pectin methylesterase inhibitor family protein"/>
    <property type="match status" value="1"/>
</dbReference>
<dbReference type="PANTHER" id="PTHR36710:SF18">
    <property type="entry name" value="PECTINESTERASE INHIBITOR 5-RELATED"/>
    <property type="match status" value="1"/>
</dbReference>
<name>A0AAV1CF23_OLDCO</name>
<keyword evidence="7" id="KW-1185">Reference proteome</keyword>
<dbReference type="AlphaFoldDB" id="A0AAV1CF23"/>
<dbReference type="Pfam" id="PF04043">
    <property type="entry name" value="PMEI"/>
    <property type="match status" value="1"/>
</dbReference>
<dbReference type="InterPro" id="IPR006501">
    <property type="entry name" value="Pectinesterase_inhib_dom"/>
</dbReference>
<protein>
    <submittedName>
        <fullName evidence="6">OLC1v1030046C1</fullName>
    </submittedName>
</protein>
<dbReference type="Proteomes" id="UP001161247">
    <property type="component" value="Chromosome 2"/>
</dbReference>
<feature type="domain" description="Pectinesterase inhibitor" evidence="5">
    <location>
        <begin position="30"/>
        <end position="175"/>
    </location>
</feature>
<evidence type="ECO:0000256" key="3">
    <source>
        <dbReference type="ARBA" id="ARBA00038471"/>
    </source>
</evidence>
<dbReference type="InterPro" id="IPR035513">
    <property type="entry name" value="Invertase/methylesterase_inhib"/>
</dbReference>
<evidence type="ECO:0000256" key="4">
    <source>
        <dbReference type="SAM" id="SignalP"/>
    </source>
</evidence>
<accession>A0AAV1CF23</accession>
<evidence type="ECO:0000256" key="2">
    <source>
        <dbReference type="ARBA" id="ARBA00023157"/>
    </source>
</evidence>
<organism evidence="6 7">
    <name type="scientific">Oldenlandia corymbosa var. corymbosa</name>
    <dbReference type="NCBI Taxonomy" id="529605"/>
    <lineage>
        <taxon>Eukaryota</taxon>
        <taxon>Viridiplantae</taxon>
        <taxon>Streptophyta</taxon>
        <taxon>Embryophyta</taxon>
        <taxon>Tracheophyta</taxon>
        <taxon>Spermatophyta</taxon>
        <taxon>Magnoliopsida</taxon>
        <taxon>eudicotyledons</taxon>
        <taxon>Gunneridae</taxon>
        <taxon>Pentapetalae</taxon>
        <taxon>asterids</taxon>
        <taxon>lamiids</taxon>
        <taxon>Gentianales</taxon>
        <taxon>Rubiaceae</taxon>
        <taxon>Rubioideae</taxon>
        <taxon>Spermacoceae</taxon>
        <taxon>Hedyotis-Oldenlandia complex</taxon>
        <taxon>Oldenlandia</taxon>
    </lineage>
</organism>
<dbReference type="PANTHER" id="PTHR36710">
    <property type="entry name" value="PECTINESTERASE INHIBITOR-LIKE"/>
    <property type="match status" value="1"/>
</dbReference>
<dbReference type="EMBL" id="OX459119">
    <property type="protein sequence ID" value="CAI9094324.1"/>
    <property type="molecule type" value="Genomic_DNA"/>
</dbReference>
<feature type="signal peptide" evidence="4">
    <location>
        <begin position="1"/>
        <end position="28"/>
    </location>
</feature>
<sequence>MSMPSKTLFWLLFMISFVSLLSEPCCYAASDKDMIIEVCKNTTYPDFCIGTLRSDPRSVGADKKGLVQIITDKALTKGKENFALVKKLLGRATDQKDKGPLTICFQRYDLVVNRNVIDVINELNKNNFFSASIMSSASVDDIQDCVDALAGAGLKSPLTSQNKYVQDLCNLSVDILFTLIPK</sequence>
<dbReference type="SMART" id="SM00856">
    <property type="entry name" value="PMEI"/>
    <property type="match status" value="1"/>
</dbReference>
<dbReference type="SUPFAM" id="SSF101148">
    <property type="entry name" value="Plant invertase/pectin methylesterase inhibitor"/>
    <property type="match status" value="1"/>
</dbReference>
<evidence type="ECO:0000256" key="1">
    <source>
        <dbReference type="ARBA" id="ARBA00022729"/>
    </source>
</evidence>
<dbReference type="NCBIfam" id="TIGR01614">
    <property type="entry name" value="PME_inhib"/>
    <property type="match status" value="1"/>
</dbReference>
<proteinExistence type="inferred from homology"/>
<evidence type="ECO:0000259" key="5">
    <source>
        <dbReference type="SMART" id="SM00856"/>
    </source>
</evidence>
<dbReference type="GO" id="GO:0046910">
    <property type="term" value="F:pectinesterase inhibitor activity"/>
    <property type="evidence" value="ECO:0007669"/>
    <property type="project" value="UniProtKB-ARBA"/>
</dbReference>
<comment type="similarity">
    <text evidence="3">Belongs to the PMEI family.</text>
</comment>
<reference evidence="6" key="1">
    <citation type="submission" date="2023-03" db="EMBL/GenBank/DDBJ databases">
        <authorList>
            <person name="Julca I."/>
        </authorList>
    </citation>
    <scope>NUCLEOTIDE SEQUENCE</scope>
</reference>
<keyword evidence="2" id="KW-1015">Disulfide bond</keyword>
<evidence type="ECO:0000313" key="7">
    <source>
        <dbReference type="Proteomes" id="UP001161247"/>
    </source>
</evidence>
<feature type="chain" id="PRO_5043471720" evidence="4">
    <location>
        <begin position="29"/>
        <end position="182"/>
    </location>
</feature>
<gene>
    <name evidence="6" type="ORF">OLC1_LOCUS5514</name>
</gene>